<dbReference type="AlphaFoldDB" id="W7ATT7"/>
<sequence length="90" mass="10465">MLEMKRFEHHDSPSFFLKSETWDSYIRLIQEANDYGRELQVEVFVGGYVRKVTGHCVLFNETLKTFLCGNIVVRYDEIISVACKGRDADV</sequence>
<dbReference type="PATRIC" id="fig|1265818.5.peg.3193"/>
<keyword evidence="2" id="KW-1185">Reference proteome</keyword>
<comment type="caution">
    <text evidence="1">The sequence shown here is derived from an EMBL/GenBank/DDBJ whole genome shotgun (WGS) entry which is preliminary data.</text>
</comment>
<organism evidence="1 2">
    <name type="scientific">Listeria aquatica FSL S10-1188</name>
    <dbReference type="NCBI Taxonomy" id="1265818"/>
    <lineage>
        <taxon>Bacteria</taxon>
        <taxon>Bacillati</taxon>
        <taxon>Bacillota</taxon>
        <taxon>Bacilli</taxon>
        <taxon>Bacillales</taxon>
        <taxon>Listeriaceae</taxon>
        <taxon>Listeria</taxon>
    </lineage>
</organism>
<name>W7ATT7_9LIST</name>
<evidence type="ECO:0008006" key="3">
    <source>
        <dbReference type="Google" id="ProtNLM"/>
    </source>
</evidence>
<proteinExistence type="predicted"/>
<dbReference type="Proteomes" id="UP000019246">
    <property type="component" value="Unassembled WGS sequence"/>
</dbReference>
<protein>
    <recommendedName>
        <fullName evidence="3">YolD-like protein</fullName>
    </recommendedName>
</protein>
<evidence type="ECO:0000313" key="1">
    <source>
        <dbReference type="EMBL" id="EUJ16615.1"/>
    </source>
</evidence>
<accession>W7ATT7</accession>
<dbReference type="EMBL" id="AOCG01000022">
    <property type="protein sequence ID" value="EUJ16615.1"/>
    <property type="molecule type" value="Genomic_DNA"/>
</dbReference>
<gene>
    <name evidence="1" type="ORF">MAQA_15811</name>
</gene>
<evidence type="ECO:0000313" key="2">
    <source>
        <dbReference type="Proteomes" id="UP000019246"/>
    </source>
</evidence>
<dbReference type="STRING" id="1265818.MAQA_15811"/>
<reference evidence="1 2" key="1">
    <citation type="journal article" date="2014" name="Int. J. Syst. Evol. Microbiol.">
        <title>Listeria floridensis sp. nov., Listeria aquatica sp. nov., Listeria cornellensis sp. nov., Listeria riparia sp. nov. and Listeria grandensis sp. nov., from agricultural and natural environments.</title>
        <authorList>
            <person name="den Bakker H.C."/>
            <person name="Warchocki S."/>
            <person name="Wright E.M."/>
            <person name="Allred A.F."/>
            <person name="Ahlstrom C."/>
            <person name="Manuel C.S."/>
            <person name="Stasiewicz M.J."/>
            <person name="Burrell A."/>
            <person name="Roof S."/>
            <person name="Strawn L."/>
            <person name="Fortes E.D."/>
            <person name="Nightingale K.K."/>
            <person name="Kephart D."/>
            <person name="Wiedmann M."/>
        </authorList>
    </citation>
    <scope>NUCLEOTIDE SEQUENCE [LARGE SCALE GENOMIC DNA]</scope>
    <source>
        <strain evidence="1 2">FSL S10-1188</strain>
    </source>
</reference>